<evidence type="ECO:0000313" key="2">
    <source>
        <dbReference type="Proteomes" id="UP001054945"/>
    </source>
</evidence>
<proteinExistence type="predicted"/>
<dbReference type="AlphaFoldDB" id="A0AAV4TX21"/>
<reference evidence="1 2" key="1">
    <citation type="submission" date="2021-06" db="EMBL/GenBank/DDBJ databases">
        <title>Caerostris extrusa draft genome.</title>
        <authorList>
            <person name="Kono N."/>
            <person name="Arakawa K."/>
        </authorList>
    </citation>
    <scope>NUCLEOTIDE SEQUENCE [LARGE SCALE GENOMIC DNA]</scope>
</reference>
<accession>A0AAV4TX21</accession>
<dbReference type="EMBL" id="BPLR01012044">
    <property type="protein sequence ID" value="GIY50903.1"/>
    <property type="molecule type" value="Genomic_DNA"/>
</dbReference>
<comment type="caution">
    <text evidence="1">The sequence shown here is derived from an EMBL/GenBank/DDBJ whole genome shotgun (WGS) entry which is preliminary data.</text>
</comment>
<sequence length="112" mass="13245">MREVLICIHDRYQKSLIDTGNETSDIDYFAAGVKLMLSRESSAECLEITVITFAELCDWLTEIMISICNFLLWYDHFGDVYYKFGFGFHHLAQHVTHCSEHKIMHRQQLYDF</sequence>
<organism evidence="1 2">
    <name type="scientific">Caerostris extrusa</name>
    <name type="common">Bark spider</name>
    <name type="synonym">Caerostris bankana</name>
    <dbReference type="NCBI Taxonomy" id="172846"/>
    <lineage>
        <taxon>Eukaryota</taxon>
        <taxon>Metazoa</taxon>
        <taxon>Ecdysozoa</taxon>
        <taxon>Arthropoda</taxon>
        <taxon>Chelicerata</taxon>
        <taxon>Arachnida</taxon>
        <taxon>Araneae</taxon>
        <taxon>Araneomorphae</taxon>
        <taxon>Entelegynae</taxon>
        <taxon>Araneoidea</taxon>
        <taxon>Araneidae</taxon>
        <taxon>Caerostris</taxon>
    </lineage>
</organism>
<keyword evidence="2" id="KW-1185">Reference proteome</keyword>
<gene>
    <name evidence="1" type="ORF">CEXT_384581</name>
</gene>
<dbReference type="Proteomes" id="UP001054945">
    <property type="component" value="Unassembled WGS sequence"/>
</dbReference>
<name>A0AAV4TX21_CAEEX</name>
<evidence type="ECO:0000313" key="1">
    <source>
        <dbReference type="EMBL" id="GIY50903.1"/>
    </source>
</evidence>
<protein>
    <submittedName>
        <fullName evidence="1">Uncharacterized protein</fullName>
    </submittedName>
</protein>